<feature type="compositionally biased region" description="Polar residues" evidence="13">
    <location>
        <begin position="194"/>
        <end position="212"/>
    </location>
</feature>
<organism evidence="16 17">
    <name type="scientific">Xyrichtys novacula</name>
    <name type="common">Pearly razorfish</name>
    <name type="synonym">Hemipteronotus novacula</name>
    <dbReference type="NCBI Taxonomy" id="13765"/>
    <lineage>
        <taxon>Eukaryota</taxon>
        <taxon>Metazoa</taxon>
        <taxon>Chordata</taxon>
        <taxon>Craniata</taxon>
        <taxon>Vertebrata</taxon>
        <taxon>Euteleostomi</taxon>
        <taxon>Actinopterygii</taxon>
        <taxon>Neopterygii</taxon>
        <taxon>Teleostei</taxon>
        <taxon>Neoteleostei</taxon>
        <taxon>Acanthomorphata</taxon>
        <taxon>Eupercaria</taxon>
        <taxon>Labriformes</taxon>
        <taxon>Labridae</taxon>
        <taxon>Xyrichtys</taxon>
    </lineage>
</organism>
<evidence type="ECO:0000256" key="9">
    <source>
        <dbReference type="ARBA" id="ARBA00023030"/>
    </source>
</evidence>
<dbReference type="GO" id="GO:0005615">
    <property type="term" value="C:extracellular space"/>
    <property type="evidence" value="ECO:0007669"/>
    <property type="project" value="TreeGrafter"/>
</dbReference>
<keyword evidence="17" id="KW-1185">Reference proteome</keyword>
<comment type="caution">
    <text evidence="12">Lacks conserved residue(s) required for the propagation of feature annotation.</text>
</comment>
<feature type="compositionally biased region" description="Polar residues" evidence="13">
    <location>
        <begin position="415"/>
        <end position="426"/>
    </location>
</feature>
<dbReference type="GO" id="GO:0005886">
    <property type="term" value="C:plasma membrane"/>
    <property type="evidence" value="ECO:0007669"/>
    <property type="project" value="UniProtKB-SubCell"/>
</dbReference>
<comment type="similarity">
    <text evidence="3">Belongs to the neuregulin family.</text>
</comment>
<dbReference type="GO" id="GO:0008083">
    <property type="term" value="F:growth factor activity"/>
    <property type="evidence" value="ECO:0007669"/>
    <property type="project" value="UniProtKB-KW"/>
</dbReference>
<evidence type="ECO:0000256" key="14">
    <source>
        <dbReference type="SAM" id="Phobius"/>
    </source>
</evidence>
<evidence type="ECO:0000256" key="4">
    <source>
        <dbReference type="ARBA" id="ARBA00022475"/>
    </source>
</evidence>
<evidence type="ECO:0000259" key="15">
    <source>
        <dbReference type="PROSITE" id="PS50026"/>
    </source>
</evidence>
<feature type="compositionally biased region" description="Low complexity" evidence="13">
    <location>
        <begin position="117"/>
        <end position="152"/>
    </location>
</feature>
<evidence type="ECO:0000256" key="8">
    <source>
        <dbReference type="ARBA" id="ARBA00022989"/>
    </source>
</evidence>
<evidence type="ECO:0000256" key="1">
    <source>
        <dbReference type="ARBA" id="ARBA00004251"/>
    </source>
</evidence>
<proteinExistence type="inferred from homology"/>
<evidence type="ECO:0000256" key="5">
    <source>
        <dbReference type="ARBA" id="ARBA00022525"/>
    </source>
</evidence>
<feature type="compositionally biased region" description="Basic residues" evidence="13">
    <location>
        <begin position="549"/>
        <end position="559"/>
    </location>
</feature>
<dbReference type="Proteomes" id="UP001178508">
    <property type="component" value="Chromosome 11"/>
</dbReference>
<feature type="compositionally biased region" description="Low complexity" evidence="13">
    <location>
        <begin position="660"/>
        <end position="676"/>
    </location>
</feature>
<keyword evidence="5" id="KW-0964">Secreted</keyword>
<dbReference type="AlphaFoldDB" id="A0AAV1G1M3"/>
<keyword evidence="7 14" id="KW-0812">Transmembrane</keyword>
<feature type="transmembrane region" description="Helical" evidence="14">
    <location>
        <begin position="326"/>
        <end position="348"/>
    </location>
</feature>
<dbReference type="EMBL" id="OY660874">
    <property type="protein sequence ID" value="CAJ1066796.1"/>
    <property type="molecule type" value="Genomic_DNA"/>
</dbReference>
<evidence type="ECO:0000256" key="13">
    <source>
        <dbReference type="SAM" id="MobiDB-lite"/>
    </source>
</evidence>
<dbReference type="InterPro" id="IPR040180">
    <property type="entry name" value="Neuregulin"/>
</dbReference>
<accession>A0AAV1G1M3</accession>
<dbReference type="Gene3D" id="2.10.25.10">
    <property type="entry name" value="Laminin"/>
    <property type="match status" value="1"/>
</dbReference>
<sequence length="723" mass="78285">MSHKGRQGRMSECSGAAVSGAVILEEPEGSGASGGRGEGQAQGQGPVRCAVWPRQQTWLCVVPLLIGFIGLGLSLMLLKWIVVGTVRDYVPTDLVDANRIGQDPIFLSKPSGIPKSPDTTTTTTPTVDGGNPTPRTVTAAKGRTRSTATTTTINPRGGGASGSQVTPRNPGNRNGRGPSSFTTTTAASRTTSTIGVATSSPSPSNPTVLHDSTQMWTPEHTTTETASTTLSTRTHGHRKTPSPTVPPLHSEHFKPCHEKDLAYCLNGGECFVIETLSGPHKHCKCREGYQGIRCDQFLPKTDSILSDPNHLGIEFMESKEVYKRQVLSITSIAMAISLLGTLCMALYCRNKRRREKFQAHLKESRTLKNYTANSHNTLDGKMRAPNINLQMHEYCKRSSQPRPGNVCESSFAHRNLSTTPSNSSRGTTKHHRSGSLSHISDQRTRAAHWSAPRRTPPVPRGRLNPIGGSKYSGPAYQHLQEVDASEKETEAQRGCQMQGEIQCDDPRRDSFLHMQTPVSLETTPPSSWRGHIEVRSGLEDSDPNAVTRSLHRPGRRHSHSLPPPFRSCSIPIIPSVQCHHDNEVSCMQTNTATTTMSVNHRAMTSKDVRNEKVAQAKLSSSSCSSAIGQQHDEVALLLKEAQEQLRALALAHRKQEEIGTSTRSNSSSSSSSSSTTVQVEARETVCFLNLSGGSAGALSCNGPTQTQLLSPCLSHRDLGQSSQ</sequence>
<feature type="region of interest" description="Disordered" evidence="13">
    <location>
        <begin position="654"/>
        <end position="676"/>
    </location>
</feature>
<evidence type="ECO:0000256" key="3">
    <source>
        <dbReference type="ARBA" id="ARBA00008216"/>
    </source>
</evidence>
<evidence type="ECO:0000256" key="2">
    <source>
        <dbReference type="ARBA" id="ARBA00004613"/>
    </source>
</evidence>
<evidence type="ECO:0000256" key="6">
    <source>
        <dbReference type="ARBA" id="ARBA00022536"/>
    </source>
</evidence>
<reference evidence="16" key="1">
    <citation type="submission" date="2023-08" db="EMBL/GenBank/DDBJ databases">
        <authorList>
            <person name="Alioto T."/>
            <person name="Alioto T."/>
            <person name="Gomez Garrido J."/>
        </authorList>
    </citation>
    <scope>NUCLEOTIDE SEQUENCE</scope>
</reference>
<keyword evidence="6 12" id="KW-0245">EGF-like domain</keyword>
<dbReference type="SUPFAM" id="SSF57196">
    <property type="entry name" value="EGF/Laminin"/>
    <property type="match status" value="1"/>
</dbReference>
<evidence type="ECO:0000256" key="10">
    <source>
        <dbReference type="ARBA" id="ARBA00023136"/>
    </source>
</evidence>
<feature type="transmembrane region" description="Helical" evidence="14">
    <location>
        <begin position="58"/>
        <end position="82"/>
    </location>
</feature>
<gene>
    <name evidence="16" type="ORF">XNOV1_A040436</name>
</gene>
<dbReference type="PROSITE" id="PS00022">
    <property type="entry name" value="EGF_1"/>
    <property type="match status" value="1"/>
</dbReference>
<feature type="region of interest" description="Disordered" evidence="13">
    <location>
        <begin position="108"/>
        <end position="250"/>
    </location>
</feature>
<comment type="subcellular location">
    <subcellularLocation>
        <location evidence="1">Cell membrane</location>
        <topology evidence="1">Single-pass type I membrane protein</topology>
    </subcellularLocation>
    <subcellularLocation>
        <location evidence="2">Secreted</location>
    </subcellularLocation>
</comment>
<keyword evidence="8 14" id="KW-1133">Transmembrane helix</keyword>
<dbReference type="PANTHER" id="PTHR11100">
    <property type="entry name" value="HEREGULIN-NEUREGULIN FAMILY MEMBER"/>
    <property type="match status" value="1"/>
</dbReference>
<dbReference type="PROSITE" id="PS01186">
    <property type="entry name" value="EGF_2"/>
    <property type="match status" value="1"/>
</dbReference>
<dbReference type="PANTHER" id="PTHR11100:SF18">
    <property type="entry name" value="PRO-NEUREGULIN-3, MEMBRANE-BOUND ISOFORM"/>
    <property type="match status" value="1"/>
</dbReference>
<name>A0AAV1G1M3_XYRNO</name>
<keyword evidence="11 12" id="KW-1015">Disulfide bond</keyword>
<dbReference type="GO" id="GO:0045499">
    <property type="term" value="F:chemorepellent activity"/>
    <property type="evidence" value="ECO:0007669"/>
    <property type="project" value="TreeGrafter"/>
</dbReference>
<evidence type="ECO:0000313" key="16">
    <source>
        <dbReference type="EMBL" id="CAJ1066796.1"/>
    </source>
</evidence>
<keyword evidence="10 14" id="KW-0472">Membrane</keyword>
<evidence type="ECO:0000313" key="17">
    <source>
        <dbReference type="Proteomes" id="UP001178508"/>
    </source>
</evidence>
<feature type="compositionally biased region" description="Low complexity" evidence="13">
    <location>
        <begin position="213"/>
        <end position="233"/>
    </location>
</feature>
<dbReference type="GO" id="GO:0035556">
    <property type="term" value="P:intracellular signal transduction"/>
    <property type="evidence" value="ECO:0007669"/>
    <property type="project" value="TreeGrafter"/>
</dbReference>
<feature type="compositionally biased region" description="Low complexity" evidence="13">
    <location>
        <begin position="167"/>
        <end position="193"/>
    </location>
</feature>
<dbReference type="GO" id="GO:0007399">
    <property type="term" value="P:nervous system development"/>
    <property type="evidence" value="ECO:0007669"/>
    <property type="project" value="InterPro"/>
</dbReference>
<evidence type="ECO:0000256" key="7">
    <source>
        <dbReference type="ARBA" id="ARBA00022692"/>
    </source>
</evidence>
<feature type="region of interest" description="Disordered" evidence="13">
    <location>
        <begin position="537"/>
        <end position="563"/>
    </location>
</feature>
<feature type="disulfide bond" evidence="12">
    <location>
        <begin position="285"/>
        <end position="294"/>
    </location>
</feature>
<dbReference type="InterPro" id="IPR000742">
    <property type="entry name" value="EGF"/>
</dbReference>
<keyword evidence="9" id="KW-0339">Growth factor</keyword>
<keyword evidence="4" id="KW-1003">Cell membrane</keyword>
<feature type="domain" description="EGF-like" evidence="15">
    <location>
        <begin position="252"/>
        <end position="295"/>
    </location>
</feature>
<evidence type="ECO:0000256" key="12">
    <source>
        <dbReference type="PROSITE-ProRule" id="PRU00076"/>
    </source>
</evidence>
<feature type="region of interest" description="Disordered" evidence="13">
    <location>
        <begin position="395"/>
        <end position="464"/>
    </location>
</feature>
<evidence type="ECO:0000256" key="11">
    <source>
        <dbReference type="ARBA" id="ARBA00023157"/>
    </source>
</evidence>
<dbReference type="GO" id="GO:0048513">
    <property type="term" value="P:animal organ development"/>
    <property type="evidence" value="ECO:0007669"/>
    <property type="project" value="TreeGrafter"/>
</dbReference>
<protein>
    <submittedName>
        <fullName evidence="16">Pro-neuregulin-3, membrane-bound isoform</fullName>
    </submittedName>
</protein>
<dbReference type="PROSITE" id="PS50026">
    <property type="entry name" value="EGF_3"/>
    <property type="match status" value="1"/>
</dbReference>